<dbReference type="AlphaFoldDB" id="A0A414FWF3"/>
<dbReference type="InterPro" id="IPR003141">
    <property type="entry name" value="Pol/His_phosphatase_N"/>
</dbReference>
<evidence type="ECO:0000256" key="7">
    <source>
        <dbReference type="ARBA" id="ARBA00049158"/>
    </source>
</evidence>
<gene>
    <name evidence="10" type="ORF">DW787_05775</name>
</gene>
<comment type="similarity">
    <text evidence="2 8">Belongs to the PHP hydrolase family. HisK subfamily.</text>
</comment>
<evidence type="ECO:0000313" key="10">
    <source>
        <dbReference type="EMBL" id="RHD55695.1"/>
    </source>
</evidence>
<dbReference type="Proteomes" id="UP000286050">
    <property type="component" value="Unassembled WGS sequence"/>
</dbReference>
<dbReference type="Gene3D" id="3.20.20.140">
    <property type="entry name" value="Metal-dependent hydrolases"/>
    <property type="match status" value="1"/>
</dbReference>
<dbReference type="PANTHER" id="PTHR21039">
    <property type="entry name" value="HISTIDINOL PHOSPHATASE-RELATED"/>
    <property type="match status" value="1"/>
</dbReference>
<evidence type="ECO:0000256" key="2">
    <source>
        <dbReference type="ARBA" id="ARBA00009152"/>
    </source>
</evidence>
<accession>A0A414FWF3</accession>
<dbReference type="EMBL" id="QSJI01000004">
    <property type="protein sequence ID" value="RHD55695.1"/>
    <property type="molecule type" value="Genomic_DNA"/>
</dbReference>
<evidence type="ECO:0000256" key="3">
    <source>
        <dbReference type="ARBA" id="ARBA00013085"/>
    </source>
</evidence>
<reference evidence="10 11" key="1">
    <citation type="submission" date="2018-08" db="EMBL/GenBank/DDBJ databases">
        <title>A genome reference for cultivated species of the human gut microbiota.</title>
        <authorList>
            <person name="Zou Y."/>
            <person name="Xue W."/>
            <person name="Luo G."/>
        </authorList>
    </citation>
    <scope>NUCLEOTIDE SEQUENCE [LARGE SCALE GENOMIC DNA]</scope>
    <source>
        <strain evidence="10 11">AM30-5LB</strain>
    </source>
</reference>
<sequence length="282" mass="32728">MLADYHVHSEFSDDSVFPVNDVCALAIERGIDEICFTDHVDFEIRPDWDEYRADPSCAPIIEGQPSINVDYERYFPTIAEARDRFAGELTVKTGMEFGVQSHTIGRFDELFERFTGEWDFTILSIHQVGNQEFWNGTFQQGRTQDEYNMGYYEEMLRVVQRFDHWSVLGHLDLIKRYDQAGPWPDENARDIVAEILEDAIRRGKGIELNTSSIRYGLADLTPSTELLRLYRDLGGRILTIGSDSHKPEHLGAHIPMMRERLKDIGFTEFCTFQDMEPMFHKL</sequence>
<name>A0A414FWF3_9ACTN</name>
<keyword evidence="4 8" id="KW-0028">Amino-acid biosynthesis</keyword>
<dbReference type="NCBIfam" id="TIGR01856">
    <property type="entry name" value="hisJ_fam"/>
    <property type="match status" value="1"/>
</dbReference>
<evidence type="ECO:0000313" key="11">
    <source>
        <dbReference type="Proteomes" id="UP000286050"/>
    </source>
</evidence>
<dbReference type="InterPro" id="IPR016195">
    <property type="entry name" value="Pol/histidinol_Pase-like"/>
</dbReference>
<comment type="pathway">
    <text evidence="1 8">Amino-acid biosynthesis; L-histidine biosynthesis; L-histidine from 5-phospho-alpha-D-ribose 1-diphosphate: step 8/9.</text>
</comment>
<dbReference type="RefSeq" id="WP_118272021.1">
    <property type="nucleotide sequence ID" value="NZ_QSJI01000004.1"/>
</dbReference>
<dbReference type="GO" id="GO:0005737">
    <property type="term" value="C:cytoplasm"/>
    <property type="evidence" value="ECO:0007669"/>
    <property type="project" value="TreeGrafter"/>
</dbReference>
<protein>
    <recommendedName>
        <fullName evidence="3 8">Histidinol-phosphatase</fullName>
        <shortName evidence="8">HolPase</shortName>
        <ecNumber evidence="3 8">3.1.3.15</ecNumber>
    </recommendedName>
</protein>
<evidence type="ECO:0000256" key="6">
    <source>
        <dbReference type="ARBA" id="ARBA00023102"/>
    </source>
</evidence>
<dbReference type="GO" id="GO:0000105">
    <property type="term" value="P:L-histidine biosynthetic process"/>
    <property type="evidence" value="ECO:0007669"/>
    <property type="project" value="UniProtKB-UniRule"/>
</dbReference>
<keyword evidence="6 8" id="KW-0368">Histidine biosynthesis</keyword>
<evidence type="ECO:0000259" key="9">
    <source>
        <dbReference type="SMART" id="SM00481"/>
    </source>
</evidence>
<dbReference type="SUPFAM" id="SSF89550">
    <property type="entry name" value="PHP domain-like"/>
    <property type="match status" value="1"/>
</dbReference>
<comment type="caution">
    <text evidence="10">The sequence shown here is derived from an EMBL/GenBank/DDBJ whole genome shotgun (WGS) entry which is preliminary data.</text>
</comment>
<evidence type="ECO:0000256" key="5">
    <source>
        <dbReference type="ARBA" id="ARBA00022801"/>
    </source>
</evidence>
<evidence type="ECO:0000256" key="1">
    <source>
        <dbReference type="ARBA" id="ARBA00004970"/>
    </source>
</evidence>
<dbReference type="Pfam" id="PF02811">
    <property type="entry name" value="PHP"/>
    <property type="match status" value="1"/>
</dbReference>
<comment type="catalytic activity">
    <reaction evidence="7 8">
        <text>L-histidinol phosphate + H2O = L-histidinol + phosphate</text>
        <dbReference type="Rhea" id="RHEA:14465"/>
        <dbReference type="ChEBI" id="CHEBI:15377"/>
        <dbReference type="ChEBI" id="CHEBI:43474"/>
        <dbReference type="ChEBI" id="CHEBI:57699"/>
        <dbReference type="ChEBI" id="CHEBI:57980"/>
        <dbReference type="EC" id="3.1.3.15"/>
    </reaction>
</comment>
<dbReference type="InterPro" id="IPR010140">
    <property type="entry name" value="Histidinol_P_phosphatase_HisJ"/>
</dbReference>
<dbReference type="PANTHER" id="PTHR21039:SF0">
    <property type="entry name" value="HISTIDINOL-PHOSPHATASE"/>
    <property type="match status" value="1"/>
</dbReference>
<dbReference type="EC" id="3.1.3.15" evidence="3 8"/>
<dbReference type="SMART" id="SM00481">
    <property type="entry name" value="POLIIIAc"/>
    <property type="match status" value="1"/>
</dbReference>
<dbReference type="InterPro" id="IPR004013">
    <property type="entry name" value="PHP_dom"/>
</dbReference>
<proteinExistence type="inferred from homology"/>
<evidence type="ECO:0000256" key="8">
    <source>
        <dbReference type="RuleBase" id="RU366003"/>
    </source>
</evidence>
<keyword evidence="5 8" id="KW-0378">Hydrolase</keyword>
<feature type="domain" description="Polymerase/histidinol phosphatase N-terminal" evidence="9">
    <location>
        <begin position="3"/>
        <end position="101"/>
    </location>
</feature>
<organism evidence="10 11">
    <name type="scientific">Collinsella intestinalis</name>
    <dbReference type="NCBI Taxonomy" id="147207"/>
    <lineage>
        <taxon>Bacteria</taxon>
        <taxon>Bacillati</taxon>
        <taxon>Actinomycetota</taxon>
        <taxon>Coriobacteriia</taxon>
        <taxon>Coriobacteriales</taxon>
        <taxon>Coriobacteriaceae</taxon>
        <taxon>Collinsella</taxon>
    </lineage>
</organism>
<evidence type="ECO:0000256" key="4">
    <source>
        <dbReference type="ARBA" id="ARBA00022605"/>
    </source>
</evidence>
<dbReference type="UniPathway" id="UPA00031">
    <property type="reaction ID" value="UER00013"/>
</dbReference>
<dbReference type="GO" id="GO:0004401">
    <property type="term" value="F:histidinol-phosphatase activity"/>
    <property type="evidence" value="ECO:0007669"/>
    <property type="project" value="UniProtKB-UniRule"/>
</dbReference>